<protein>
    <submittedName>
        <fullName evidence="2">Uncharacterized protein</fullName>
    </submittedName>
</protein>
<sequence>MKIRIIKIPKWLKDISEQERQKSEIQAKEAQEVFASLPPEQQRAIMQQVAMEEQQAQQATEQPVEQQAVNPQQAEQQSVNEQMMQQPVEQPIAEEPQMNACGGKINKYDKGGDMKQRFYNLLSPYVDGGIHTDSDFDKWLLAQKLDRITDWDNILSNKAFMNAVSAQNPALGDAISKGYDFGTYVPKTNNRLTFDFTHGGWGKEDYDAWNGSTDAAWKEAVNKGLVKKGMNSEEIGKALSQTDAYRRGSDWLKVDENNRLLYLQQILNSQDAPQAARDYAAKYVNANGWVKDAKRDYQTIFEDPNGTGVRNTHPGTYWKTPNEILRGKLTGNYVINDDGSIEEIYGNVPKDWTSAGNYSWQDDKSDYTYNYYKRPVASTDVTDNNGDNQEEIVPKHRNEKLRYAGLLGPLVGLGMQAMGIGKPDYSRMDAAVEAASGSPALASYKPIGNYLTYNPMDIWYEQNRIDANSRATDRAILNNASPIGTKMAGLLANGYNSQIADGDLYRKALEYNDAKRQKVAEFNRGTDMYNADAFTKTSATNAEIANRQRQFKAQMQMDAARQRMAADAAWNQGIYGNVSGLFKGISDLGRENAQHNMIADMAADGIFGVMTPKSNTGRKVVTTKKSCGGKIKRKRGLTF</sequence>
<proteinExistence type="predicted"/>
<feature type="compositionally biased region" description="Low complexity" evidence="1">
    <location>
        <begin position="48"/>
        <end position="77"/>
    </location>
</feature>
<evidence type="ECO:0000313" key="2">
    <source>
        <dbReference type="EMBL" id="DAD82349.1"/>
    </source>
</evidence>
<reference evidence="2" key="1">
    <citation type="journal article" date="2021" name="Proc. Natl. Acad. Sci. U.S.A.">
        <title>A Catalog of Tens of Thousands of Viruses from Human Metagenomes Reveals Hidden Associations with Chronic Diseases.</title>
        <authorList>
            <person name="Tisza M.J."/>
            <person name="Buck C.B."/>
        </authorList>
    </citation>
    <scope>NUCLEOTIDE SEQUENCE</scope>
    <source>
        <strain evidence="2">CtcfK29</strain>
    </source>
</reference>
<evidence type="ECO:0000256" key="1">
    <source>
        <dbReference type="SAM" id="MobiDB-lite"/>
    </source>
</evidence>
<accession>A0A8S5MJ33</accession>
<organism evidence="2">
    <name type="scientific">CrAss-like virus sp. ctcfK29</name>
    <dbReference type="NCBI Taxonomy" id="2826827"/>
    <lineage>
        <taxon>Viruses</taxon>
        <taxon>Duplodnaviria</taxon>
        <taxon>Heunggongvirae</taxon>
        <taxon>Uroviricota</taxon>
        <taxon>Caudoviricetes</taxon>
        <taxon>Crassvirales</taxon>
    </lineage>
</organism>
<name>A0A8S5MJ33_9CAUD</name>
<feature type="region of interest" description="Disordered" evidence="1">
    <location>
        <begin position="48"/>
        <end position="86"/>
    </location>
</feature>
<dbReference type="EMBL" id="BK014916">
    <property type="protein sequence ID" value="DAD82349.1"/>
    <property type="molecule type" value="Genomic_DNA"/>
</dbReference>